<organism evidence="3 4">
    <name type="scientific">Mesoflavibacter zeaxanthinifaciens subsp. sabulilitoris</name>
    <dbReference type="NCBI Taxonomy" id="1520893"/>
    <lineage>
        <taxon>Bacteria</taxon>
        <taxon>Pseudomonadati</taxon>
        <taxon>Bacteroidota</taxon>
        <taxon>Flavobacteriia</taxon>
        <taxon>Flavobacteriales</taxon>
        <taxon>Flavobacteriaceae</taxon>
        <taxon>Mesoflavibacter</taxon>
    </lineage>
</organism>
<evidence type="ECO:0000256" key="1">
    <source>
        <dbReference type="SAM" id="Phobius"/>
    </source>
</evidence>
<keyword evidence="1" id="KW-0472">Membrane</keyword>
<dbReference type="GO" id="GO:0004222">
    <property type="term" value="F:metalloendopeptidase activity"/>
    <property type="evidence" value="ECO:0007669"/>
    <property type="project" value="TreeGrafter"/>
</dbReference>
<gene>
    <name evidence="3" type="ORF">C7H61_00735</name>
</gene>
<dbReference type="InterPro" id="IPR011055">
    <property type="entry name" value="Dup_hybrid_motif"/>
</dbReference>
<feature type="transmembrane region" description="Helical" evidence="1">
    <location>
        <begin position="20"/>
        <end position="41"/>
    </location>
</feature>
<protein>
    <recommendedName>
        <fullName evidence="2">M23ase beta-sheet core domain-containing protein</fullName>
    </recommendedName>
</protein>
<keyword evidence="4" id="KW-1185">Reference proteome</keyword>
<dbReference type="InterPro" id="IPR050570">
    <property type="entry name" value="Cell_wall_metabolism_enzyme"/>
</dbReference>
<reference evidence="3 4" key="1">
    <citation type="submission" date="2018-03" db="EMBL/GenBank/DDBJ databases">
        <title>Mesoflavibacter sp. HG37 and Mesoflavibacter sp. HG96 sp.nov., two marine bacteria isolated from seawater of Western Pacific Ocean.</title>
        <authorList>
            <person name="Cheng H."/>
            <person name="Wu Y.-H."/>
            <person name="Guo L.-L."/>
            <person name="Xu X.-W."/>
        </authorList>
    </citation>
    <scope>NUCLEOTIDE SEQUENCE [LARGE SCALE GENOMIC DNA]</scope>
    <source>
        <strain evidence="3 4">KCTC 42117</strain>
    </source>
</reference>
<accession>A0A2T1NNM5</accession>
<evidence type="ECO:0000259" key="2">
    <source>
        <dbReference type="Pfam" id="PF01551"/>
    </source>
</evidence>
<keyword evidence="1" id="KW-0812">Transmembrane</keyword>
<evidence type="ECO:0000313" key="4">
    <source>
        <dbReference type="Proteomes" id="UP000238430"/>
    </source>
</evidence>
<sequence>MNIIRFFKLKVHNRKGISRYSFTAVFFIFLVVFYLSNNVIFNKKQWFNDNKNEIINISSSIDAISLKDSLINEKEKKLLLKEIESKVNTFLTLSKDINDVNSLNVYFKHVPELLNYIPSMVPLKKGDYNLSSSFGYRYHPVDKKYKRHFGLDLAAEIGKPIYASANGVVTKLKRDLNGYGYHIIIKHRYGFETLYGHMNTILVQKNQIVTQGDLIGTVGQTGKTTGPHLHYEIKKNDNKIDPFGFFNLKKEILTPLLSLSNN</sequence>
<keyword evidence="1" id="KW-1133">Transmembrane helix</keyword>
<dbReference type="RefSeq" id="WP_106676259.1">
    <property type="nucleotide sequence ID" value="NZ_JACHWV010000010.1"/>
</dbReference>
<proteinExistence type="predicted"/>
<dbReference type="EMBL" id="PXOT01000010">
    <property type="protein sequence ID" value="PSG94492.1"/>
    <property type="molecule type" value="Genomic_DNA"/>
</dbReference>
<dbReference type="Proteomes" id="UP000238430">
    <property type="component" value="Unassembled WGS sequence"/>
</dbReference>
<dbReference type="SUPFAM" id="SSF51261">
    <property type="entry name" value="Duplicated hybrid motif"/>
    <property type="match status" value="1"/>
</dbReference>
<dbReference type="Pfam" id="PF01551">
    <property type="entry name" value="Peptidase_M23"/>
    <property type="match status" value="1"/>
</dbReference>
<dbReference type="PANTHER" id="PTHR21666:SF285">
    <property type="entry name" value="M23 FAMILY METALLOPEPTIDASE"/>
    <property type="match status" value="1"/>
</dbReference>
<dbReference type="OrthoDB" id="9810477at2"/>
<evidence type="ECO:0000313" key="3">
    <source>
        <dbReference type="EMBL" id="PSG94492.1"/>
    </source>
</evidence>
<dbReference type="PANTHER" id="PTHR21666">
    <property type="entry name" value="PEPTIDASE-RELATED"/>
    <property type="match status" value="1"/>
</dbReference>
<name>A0A2T1NNM5_9FLAO</name>
<dbReference type="Gene3D" id="2.70.70.10">
    <property type="entry name" value="Glucose Permease (Domain IIA)"/>
    <property type="match status" value="1"/>
</dbReference>
<dbReference type="InterPro" id="IPR016047">
    <property type="entry name" value="M23ase_b-sheet_dom"/>
</dbReference>
<feature type="domain" description="M23ase beta-sheet core" evidence="2">
    <location>
        <begin position="147"/>
        <end position="242"/>
    </location>
</feature>
<dbReference type="CDD" id="cd12797">
    <property type="entry name" value="M23_peptidase"/>
    <property type="match status" value="1"/>
</dbReference>
<dbReference type="AlphaFoldDB" id="A0A2T1NNM5"/>
<comment type="caution">
    <text evidence="3">The sequence shown here is derived from an EMBL/GenBank/DDBJ whole genome shotgun (WGS) entry which is preliminary data.</text>
</comment>